<evidence type="ECO:0000313" key="4">
    <source>
        <dbReference type="Proteomes" id="UP001148299"/>
    </source>
</evidence>
<dbReference type="Gene3D" id="3.60.15.10">
    <property type="entry name" value="Ribonuclease Z/Hydroxyacylglutathione hydrolase-like"/>
    <property type="match status" value="1"/>
</dbReference>
<evidence type="ECO:0000256" key="1">
    <source>
        <dbReference type="ARBA" id="ARBA00022723"/>
    </source>
</evidence>
<evidence type="ECO:0000313" key="3">
    <source>
        <dbReference type="EMBL" id="KAJ5340238.1"/>
    </source>
</evidence>
<dbReference type="InterPro" id="IPR001279">
    <property type="entry name" value="Metallo-B-lactamas"/>
</dbReference>
<dbReference type="SUPFAM" id="SSF56281">
    <property type="entry name" value="Metallo-hydrolase/oxidoreductase"/>
    <property type="match status" value="1"/>
</dbReference>
<accession>A0A9W9QSJ9</accession>
<dbReference type="InterPro" id="IPR044528">
    <property type="entry name" value="POD-like_MBL-fold"/>
</dbReference>
<protein>
    <recommendedName>
        <fullName evidence="2">Metallo-beta-lactamase domain-containing protein</fullName>
    </recommendedName>
</protein>
<dbReference type="AlphaFoldDB" id="A0A9W9QSJ9"/>
<keyword evidence="4" id="KW-1185">Reference proteome</keyword>
<evidence type="ECO:0000259" key="2">
    <source>
        <dbReference type="SMART" id="SM00849"/>
    </source>
</evidence>
<keyword evidence="1" id="KW-0479">Metal-binding</keyword>
<dbReference type="Proteomes" id="UP001148299">
    <property type="component" value="Unassembled WGS sequence"/>
</dbReference>
<dbReference type="GO" id="GO:0046872">
    <property type="term" value="F:metal ion binding"/>
    <property type="evidence" value="ECO:0007669"/>
    <property type="project" value="UniProtKB-KW"/>
</dbReference>
<dbReference type="Pfam" id="PF00753">
    <property type="entry name" value="Lactamase_B"/>
    <property type="match status" value="1"/>
</dbReference>
<organism evidence="3 4">
    <name type="scientific">Penicillium brevicompactum</name>
    <dbReference type="NCBI Taxonomy" id="5074"/>
    <lineage>
        <taxon>Eukaryota</taxon>
        <taxon>Fungi</taxon>
        <taxon>Dikarya</taxon>
        <taxon>Ascomycota</taxon>
        <taxon>Pezizomycotina</taxon>
        <taxon>Eurotiomycetes</taxon>
        <taxon>Eurotiomycetidae</taxon>
        <taxon>Eurotiales</taxon>
        <taxon>Aspergillaceae</taxon>
        <taxon>Penicillium</taxon>
    </lineage>
</organism>
<comment type="caution">
    <text evidence="3">The sequence shown here is derived from an EMBL/GenBank/DDBJ whole genome shotgun (WGS) entry which is preliminary data.</text>
</comment>
<reference evidence="3" key="1">
    <citation type="submission" date="2022-12" db="EMBL/GenBank/DDBJ databases">
        <authorList>
            <person name="Petersen C."/>
        </authorList>
    </citation>
    <scope>NUCLEOTIDE SEQUENCE</scope>
    <source>
        <strain evidence="3">IBT 35675</strain>
    </source>
</reference>
<dbReference type="SMART" id="SM00849">
    <property type="entry name" value="Lactamase_B"/>
    <property type="match status" value="1"/>
</dbReference>
<dbReference type="GO" id="GO:0070813">
    <property type="term" value="P:hydrogen sulfide metabolic process"/>
    <property type="evidence" value="ECO:0007669"/>
    <property type="project" value="TreeGrafter"/>
</dbReference>
<dbReference type="CDD" id="cd07724">
    <property type="entry name" value="POD-like_MBL-fold"/>
    <property type="match status" value="1"/>
</dbReference>
<dbReference type="EMBL" id="JAPZBR010000008">
    <property type="protein sequence ID" value="KAJ5340238.1"/>
    <property type="molecule type" value="Genomic_DNA"/>
</dbReference>
<proteinExistence type="predicted"/>
<dbReference type="PANTHER" id="PTHR43084:SF1">
    <property type="entry name" value="PERSULFIDE DIOXYGENASE ETHE1, MITOCHONDRIAL"/>
    <property type="match status" value="1"/>
</dbReference>
<gene>
    <name evidence="3" type="ORF">N7541_009362</name>
</gene>
<feature type="domain" description="Metallo-beta-lactamase" evidence="2">
    <location>
        <begin position="14"/>
        <end position="208"/>
    </location>
</feature>
<name>A0A9W9QSJ9_PENBR</name>
<dbReference type="InterPro" id="IPR036866">
    <property type="entry name" value="RibonucZ/Hydroxyglut_hydro"/>
</dbReference>
<dbReference type="PANTHER" id="PTHR43084">
    <property type="entry name" value="PERSULFIDE DIOXYGENASE ETHE1"/>
    <property type="match status" value="1"/>
</dbReference>
<reference evidence="3" key="2">
    <citation type="journal article" date="2023" name="IMA Fungus">
        <title>Comparative genomic study of the Penicillium genus elucidates a diverse pangenome and 15 lateral gene transfer events.</title>
        <authorList>
            <person name="Petersen C."/>
            <person name="Sorensen T."/>
            <person name="Nielsen M.R."/>
            <person name="Sondergaard T.E."/>
            <person name="Sorensen J.L."/>
            <person name="Fitzpatrick D.A."/>
            <person name="Frisvad J.C."/>
            <person name="Nielsen K.L."/>
        </authorList>
    </citation>
    <scope>NUCLEOTIDE SEQUENCE</scope>
    <source>
        <strain evidence="3">IBT 35675</strain>
    </source>
</reference>
<dbReference type="GO" id="GO:0006749">
    <property type="term" value="P:glutathione metabolic process"/>
    <property type="evidence" value="ECO:0007669"/>
    <property type="project" value="InterPro"/>
</dbReference>
<sequence length="291" mass="32459">MTPTIYGMFEGMTGTWQYIVVDTLTMTAAIVDPVLDYDPCSQELSDQAANSIIIFIKELGLKVDRILETHVPEDHISAASHLQRWFACDQGYIPPIYLGCHPRVSGAPSTQQDQFPPEEYRGSVWKTSTDEEEFNVGELKGTVIHLPGHSPHHVGYKIGDNVLCGDSILHPDIGTARCDLPGGDAQQQFESCQRLLGLPDHVRIWPGHDNLPGGRKPIAWMTVRDHKELNKHLRSGITKEEFVSLRKQADQMSTEPTILHQTLQAGLWPRRPPVPPTTGLHRPFLSLDIGV</sequence>
<dbReference type="GO" id="GO:0050313">
    <property type="term" value="F:sulfur dioxygenase activity"/>
    <property type="evidence" value="ECO:0007669"/>
    <property type="project" value="InterPro"/>
</dbReference>
<dbReference type="InterPro" id="IPR051682">
    <property type="entry name" value="Mito_Persulfide_Diox"/>
</dbReference>